<keyword evidence="2" id="KW-0812">Transmembrane</keyword>
<dbReference type="AlphaFoldDB" id="A0A1H0MW08"/>
<dbReference type="Gene3D" id="1.20.1250.20">
    <property type="entry name" value="MFS general substrate transporter like domains"/>
    <property type="match status" value="1"/>
</dbReference>
<feature type="compositionally biased region" description="Basic residues" evidence="1">
    <location>
        <begin position="1"/>
        <end position="26"/>
    </location>
</feature>
<reference evidence="4" key="1">
    <citation type="submission" date="2016-10" db="EMBL/GenBank/DDBJ databases">
        <authorList>
            <person name="Varghese N."/>
            <person name="Submissions S."/>
        </authorList>
    </citation>
    <scope>NUCLEOTIDE SEQUENCE [LARGE SCALE GENOMIC DNA]</scope>
    <source>
        <strain evidence="4">IBRC-M 10655</strain>
    </source>
</reference>
<feature type="transmembrane region" description="Helical" evidence="2">
    <location>
        <begin position="50"/>
        <end position="69"/>
    </location>
</feature>
<dbReference type="Proteomes" id="UP000199651">
    <property type="component" value="Unassembled WGS sequence"/>
</dbReference>
<sequence>MTAPRKRRTTPASRRRSTTARRRRRSTATTLGGAVGAALAGVLTALVGTLPLWVWALLLVVGLGVGYLMHRRAHPAT</sequence>
<keyword evidence="2" id="KW-0472">Membrane</keyword>
<dbReference type="SUPFAM" id="SSF103473">
    <property type="entry name" value="MFS general substrate transporter"/>
    <property type="match status" value="1"/>
</dbReference>
<keyword evidence="2" id="KW-1133">Transmembrane helix</keyword>
<dbReference type="InterPro" id="IPR036259">
    <property type="entry name" value="MFS_trans_sf"/>
</dbReference>
<dbReference type="RefSeq" id="WP_091374559.1">
    <property type="nucleotide sequence ID" value="NZ_FNDV01000002.1"/>
</dbReference>
<dbReference type="EMBL" id="FNJB01000005">
    <property type="protein sequence ID" value="SDO84476.1"/>
    <property type="molecule type" value="Genomic_DNA"/>
</dbReference>
<organism evidence="3 4">
    <name type="scientific">Actinokineospora alba</name>
    <dbReference type="NCBI Taxonomy" id="504798"/>
    <lineage>
        <taxon>Bacteria</taxon>
        <taxon>Bacillati</taxon>
        <taxon>Actinomycetota</taxon>
        <taxon>Actinomycetes</taxon>
        <taxon>Pseudonocardiales</taxon>
        <taxon>Pseudonocardiaceae</taxon>
        <taxon>Actinokineospora</taxon>
    </lineage>
</organism>
<evidence type="ECO:0000313" key="4">
    <source>
        <dbReference type="Proteomes" id="UP000199651"/>
    </source>
</evidence>
<accession>A0A1H0MW08</accession>
<protein>
    <submittedName>
        <fullName evidence="3">Uncharacterized protein</fullName>
    </submittedName>
</protein>
<feature type="region of interest" description="Disordered" evidence="1">
    <location>
        <begin position="1"/>
        <end position="29"/>
    </location>
</feature>
<name>A0A1H0MW08_9PSEU</name>
<keyword evidence="4" id="KW-1185">Reference proteome</keyword>
<gene>
    <name evidence="3" type="ORF">SAMN05192558_10580</name>
</gene>
<dbReference type="STRING" id="504798.SAMN05421871_102130"/>
<evidence type="ECO:0000313" key="3">
    <source>
        <dbReference type="EMBL" id="SDO84476.1"/>
    </source>
</evidence>
<evidence type="ECO:0000256" key="2">
    <source>
        <dbReference type="SAM" id="Phobius"/>
    </source>
</evidence>
<proteinExistence type="predicted"/>
<evidence type="ECO:0000256" key="1">
    <source>
        <dbReference type="SAM" id="MobiDB-lite"/>
    </source>
</evidence>